<accession>A0A1A8XF97</accession>
<reference evidence="1 2" key="1">
    <citation type="submission" date="2016-06" db="EMBL/GenBank/DDBJ databases">
        <authorList>
            <person name="Kjaerup R.B."/>
            <person name="Dalgaard T.S."/>
            <person name="Juul-Madsen H.R."/>
        </authorList>
    </citation>
    <scope>NUCLEOTIDE SEQUENCE [LARGE SCALE GENOMIC DNA]</scope>
    <source>
        <strain evidence="1">3</strain>
    </source>
</reference>
<organism evidence="1 2">
    <name type="scientific">Candidatus Accumulibacter aalborgensis</name>
    <dbReference type="NCBI Taxonomy" id="1860102"/>
    <lineage>
        <taxon>Bacteria</taxon>
        <taxon>Pseudomonadati</taxon>
        <taxon>Pseudomonadota</taxon>
        <taxon>Betaproteobacteria</taxon>
        <taxon>Candidatus Accumulibacter</taxon>
    </lineage>
</organism>
<evidence type="ECO:0008006" key="3">
    <source>
        <dbReference type="Google" id="ProtNLM"/>
    </source>
</evidence>
<proteinExistence type="predicted"/>
<gene>
    <name evidence="1" type="ORF">ACCAA_1160013</name>
</gene>
<dbReference type="AlphaFoldDB" id="A0A1A8XF97"/>
<evidence type="ECO:0000313" key="1">
    <source>
        <dbReference type="EMBL" id="SBT03840.1"/>
    </source>
</evidence>
<dbReference type="EMBL" id="FLQX01000020">
    <property type="protein sequence ID" value="SBT03840.1"/>
    <property type="molecule type" value="Genomic_DNA"/>
</dbReference>
<dbReference type="STRING" id="1860102.ACCAA_1160013"/>
<dbReference type="Proteomes" id="UP000199169">
    <property type="component" value="Unassembled WGS sequence"/>
</dbReference>
<dbReference type="RefSeq" id="WP_186405683.1">
    <property type="nucleotide sequence ID" value="NZ_FLQX01000020.1"/>
</dbReference>
<evidence type="ECO:0000313" key="2">
    <source>
        <dbReference type="Proteomes" id="UP000199169"/>
    </source>
</evidence>
<sequence>MTPPNREPSNSGPASTVNLWLAIGDETGEFKDPQSSGFHGVGLILARPATLVAALNEKLDGRTIRSRMDSPVVGLENWLRQAPGKADELGRHHVREAWLFLRDERKLKGEYPLEATHREPVMANLLAAFRWLAGHPGILSLGIHGSGKEVMGDFATGSDRMAVLGTLYGRILALVRPFLGASPRIRMLPGRRSEEIDDASIRRAGQHVPALSAGTTRQTTSKTGGNRTLLDAMERQFWETLTSMGDQWPVPVIPSARQVAFAGYMDREALATALEREHQQGASLVRGEESRLYNLADLACSLMAASCDSARRDLRIRFPDPVGANVRFFSVSEVMA</sequence>
<protein>
    <recommendedName>
        <fullName evidence="3">DUF3800 domain-containing protein</fullName>
    </recommendedName>
</protein>
<keyword evidence="2" id="KW-1185">Reference proteome</keyword>
<name>A0A1A8XF97_9PROT</name>